<reference evidence="1 2" key="1">
    <citation type="journal article" date="2008" name="Nature">
        <title>The genome of Laccaria bicolor provides insights into mycorrhizal symbiosis.</title>
        <authorList>
            <person name="Martin F."/>
            <person name="Aerts A."/>
            <person name="Ahren D."/>
            <person name="Brun A."/>
            <person name="Danchin E.G.J."/>
            <person name="Duchaussoy F."/>
            <person name="Gibon J."/>
            <person name="Kohler A."/>
            <person name="Lindquist E."/>
            <person name="Pereda V."/>
            <person name="Salamov A."/>
            <person name="Shapiro H.J."/>
            <person name="Wuyts J."/>
            <person name="Blaudez D."/>
            <person name="Buee M."/>
            <person name="Brokstein P."/>
            <person name="Canbaeck B."/>
            <person name="Cohen D."/>
            <person name="Courty P.E."/>
            <person name="Coutinho P.M."/>
            <person name="Delaruelle C."/>
            <person name="Detter J.C."/>
            <person name="Deveau A."/>
            <person name="DiFazio S."/>
            <person name="Duplessis S."/>
            <person name="Fraissinet-Tachet L."/>
            <person name="Lucic E."/>
            <person name="Frey-Klett P."/>
            <person name="Fourrey C."/>
            <person name="Feussner I."/>
            <person name="Gay G."/>
            <person name="Grimwood J."/>
            <person name="Hoegger P.J."/>
            <person name="Jain P."/>
            <person name="Kilaru S."/>
            <person name="Labbe J."/>
            <person name="Lin Y.C."/>
            <person name="Legue V."/>
            <person name="Le Tacon F."/>
            <person name="Marmeisse R."/>
            <person name="Melayah D."/>
            <person name="Montanini B."/>
            <person name="Muratet M."/>
            <person name="Nehls U."/>
            <person name="Niculita-Hirzel H."/>
            <person name="Oudot-Le Secq M.P."/>
            <person name="Peter M."/>
            <person name="Quesneville H."/>
            <person name="Rajashekar B."/>
            <person name="Reich M."/>
            <person name="Rouhier N."/>
            <person name="Schmutz J."/>
            <person name="Yin T."/>
            <person name="Chalot M."/>
            <person name="Henrissat B."/>
            <person name="Kuees U."/>
            <person name="Lucas S."/>
            <person name="Van de Peer Y."/>
            <person name="Podila G.K."/>
            <person name="Polle A."/>
            <person name="Pukkila P.J."/>
            <person name="Richardson P.M."/>
            <person name="Rouze P."/>
            <person name="Sanders I.R."/>
            <person name="Stajich J.E."/>
            <person name="Tunlid A."/>
            <person name="Tuskan G."/>
            <person name="Grigoriev I.V."/>
        </authorList>
    </citation>
    <scope>NUCLEOTIDE SEQUENCE [LARGE SCALE GENOMIC DNA]</scope>
    <source>
        <strain evidence="2">S238N-H82 / ATCC MYA-4686</strain>
    </source>
</reference>
<dbReference type="GeneID" id="6071563"/>
<organism evidence="2">
    <name type="scientific">Laccaria bicolor (strain S238N-H82 / ATCC MYA-4686)</name>
    <name type="common">Bicoloured deceiver</name>
    <name type="synonym">Laccaria laccata var. bicolor</name>
    <dbReference type="NCBI Taxonomy" id="486041"/>
    <lineage>
        <taxon>Eukaryota</taxon>
        <taxon>Fungi</taxon>
        <taxon>Dikarya</taxon>
        <taxon>Basidiomycota</taxon>
        <taxon>Agaricomycotina</taxon>
        <taxon>Agaricomycetes</taxon>
        <taxon>Agaricomycetidae</taxon>
        <taxon>Agaricales</taxon>
        <taxon>Agaricineae</taxon>
        <taxon>Hydnangiaceae</taxon>
        <taxon>Laccaria</taxon>
    </lineage>
</organism>
<proteinExistence type="predicted"/>
<dbReference type="RefSeq" id="XP_001876008.1">
    <property type="nucleotide sequence ID" value="XM_001875973.1"/>
</dbReference>
<sequence length="81" mass="9552">MIFIARTWQSNHWAPGNIPWRHEKKHQAVCRLSLDNSLCPAQPPQRNVTPECPLMVCVHDKVESSCIKKELKWGWLHRARR</sequence>
<accession>B0CWH7</accession>
<dbReference type="AlphaFoldDB" id="B0CWH7"/>
<gene>
    <name evidence="1" type="ORF">LACBIDRAFT_308502</name>
</gene>
<dbReference type="InParanoid" id="B0CWH7"/>
<keyword evidence="2" id="KW-1185">Reference proteome</keyword>
<dbReference type="EMBL" id="DS547093">
    <property type="protein sequence ID" value="EDR13510.1"/>
    <property type="molecule type" value="Genomic_DNA"/>
</dbReference>
<dbReference type="KEGG" id="lbc:LACBIDRAFT_308502"/>
<dbReference type="Proteomes" id="UP000001194">
    <property type="component" value="Unassembled WGS sequence"/>
</dbReference>
<name>B0CWH7_LACBS</name>
<evidence type="ECO:0000313" key="1">
    <source>
        <dbReference type="EMBL" id="EDR13510.1"/>
    </source>
</evidence>
<protein>
    <submittedName>
        <fullName evidence="1">Predicted protein</fullName>
    </submittedName>
</protein>
<dbReference type="HOGENOM" id="CLU_2574259_0_0_1"/>
<evidence type="ECO:0000313" key="2">
    <source>
        <dbReference type="Proteomes" id="UP000001194"/>
    </source>
</evidence>